<evidence type="ECO:0000256" key="7">
    <source>
        <dbReference type="ARBA" id="ARBA00023212"/>
    </source>
</evidence>
<dbReference type="InterPro" id="IPR032777">
    <property type="entry name" value="DUF4515"/>
</dbReference>
<dbReference type="PANTHER" id="PTHR14845">
    <property type="entry name" value="COILED-COIL DOMAIN-CONTAINING 166"/>
    <property type="match status" value="1"/>
</dbReference>
<gene>
    <name evidence="12" type="ORF">EB796_011785</name>
</gene>
<evidence type="ECO:0000256" key="4">
    <source>
        <dbReference type="ARBA" id="ARBA00022490"/>
    </source>
</evidence>
<keyword evidence="4" id="KW-0963">Cytoplasm</keyword>
<dbReference type="Proteomes" id="UP000593567">
    <property type="component" value="Unassembled WGS sequence"/>
</dbReference>
<evidence type="ECO:0000313" key="13">
    <source>
        <dbReference type="Proteomes" id="UP000593567"/>
    </source>
</evidence>
<keyword evidence="7" id="KW-0206">Cytoskeleton</keyword>
<comment type="subcellular location">
    <subcellularLocation>
        <location evidence="1">Cytoplasm</location>
        <location evidence="1">Cytoskeleton</location>
        <location evidence="1">Cilium basal body</location>
    </subcellularLocation>
</comment>
<feature type="domain" description="DUF4515" evidence="11">
    <location>
        <begin position="69"/>
        <end position="181"/>
    </location>
</feature>
<evidence type="ECO:0000256" key="2">
    <source>
        <dbReference type="ARBA" id="ARBA00007508"/>
    </source>
</evidence>
<evidence type="ECO:0000256" key="9">
    <source>
        <dbReference type="ARBA" id="ARBA00031573"/>
    </source>
</evidence>
<dbReference type="OrthoDB" id="441129at2759"/>
<organism evidence="12 13">
    <name type="scientific">Bugula neritina</name>
    <name type="common">Brown bryozoan</name>
    <name type="synonym">Sertularia neritina</name>
    <dbReference type="NCBI Taxonomy" id="10212"/>
    <lineage>
        <taxon>Eukaryota</taxon>
        <taxon>Metazoa</taxon>
        <taxon>Spiralia</taxon>
        <taxon>Lophotrochozoa</taxon>
        <taxon>Bryozoa</taxon>
        <taxon>Gymnolaemata</taxon>
        <taxon>Cheilostomatida</taxon>
        <taxon>Flustrina</taxon>
        <taxon>Buguloidea</taxon>
        <taxon>Bugulidae</taxon>
        <taxon>Bugula</taxon>
    </lineage>
</organism>
<comment type="caution">
    <text evidence="12">The sequence shown here is derived from an EMBL/GenBank/DDBJ whole genome shotgun (WGS) entry which is preliminary data.</text>
</comment>
<dbReference type="PANTHER" id="PTHR14845:SF5">
    <property type="entry name" value="BASAL BODY-ORIENTATION FACTOR 1"/>
    <property type="match status" value="1"/>
</dbReference>
<name>A0A7J7JW20_BUGNE</name>
<evidence type="ECO:0000256" key="10">
    <source>
        <dbReference type="SAM" id="Coils"/>
    </source>
</evidence>
<protein>
    <recommendedName>
        <fullName evidence="3">Basal body-orientation factor 1</fullName>
    </recommendedName>
    <alternativeName>
        <fullName evidence="9">Coiled-coil domain-containing protein 176</fullName>
    </alternativeName>
</protein>
<dbReference type="EMBL" id="VXIV02001779">
    <property type="protein sequence ID" value="KAF6029904.1"/>
    <property type="molecule type" value="Genomic_DNA"/>
</dbReference>
<feature type="coiled-coil region" evidence="10">
    <location>
        <begin position="38"/>
        <end position="157"/>
    </location>
</feature>
<evidence type="ECO:0000256" key="5">
    <source>
        <dbReference type="ARBA" id="ARBA00023054"/>
    </source>
</evidence>
<keyword evidence="8" id="KW-0966">Cell projection</keyword>
<keyword evidence="13" id="KW-1185">Reference proteome</keyword>
<dbReference type="AlphaFoldDB" id="A0A7J7JW20"/>
<evidence type="ECO:0000256" key="8">
    <source>
        <dbReference type="ARBA" id="ARBA00023273"/>
    </source>
</evidence>
<evidence type="ECO:0000259" key="11">
    <source>
        <dbReference type="Pfam" id="PF14988"/>
    </source>
</evidence>
<evidence type="ECO:0000256" key="6">
    <source>
        <dbReference type="ARBA" id="ARBA00023069"/>
    </source>
</evidence>
<proteinExistence type="inferred from homology"/>
<evidence type="ECO:0000256" key="3">
    <source>
        <dbReference type="ARBA" id="ARBA00015392"/>
    </source>
</evidence>
<reference evidence="12" key="1">
    <citation type="submission" date="2020-06" db="EMBL/GenBank/DDBJ databases">
        <title>Draft genome of Bugula neritina, a colonial animal packing powerful symbionts and potential medicines.</title>
        <authorList>
            <person name="Rayko M."/>
        </authorList>
    </citation>
    <scope>NUCLEOTIDE SEQUENCE [LARGE SCALE GENOMIC DNA]</scope>
    <source>
        <strain evidence="12">Kwan_BN1</strain>
    </source>
</reference>
<accession>A0A7J7JW20</accession>
<comment type="similarity">
    <text evidence="2">Belongs to the BBOF1 family.</text>
</comment>
<evidence type="ECO:0000313" key="12">
    <source>
        <dbReference type="EMBL" id="KAF6029904.1"/>
    </source>
</evidence>
<keyword evidence="6" id="KW-0969">Cilium</keyword>
<sequence>MERIKSEKKLAKELRIREQAAADSELWEERHQALVDTKNDYRQNAQDLALENELLMNLMRETETDTIDVVTFLKKEDQRKDRKVEQLEADLKKHKRHHRLEKQSLIDEFNQRIGGLEKQIAKKQEDIGLLQNELMHVKEFRKKRALMQRELDEIRENMFLSNREHKEESSRLEQKFLEERISYRRS</sequence>
<keyword evidence="5 10" id="KW-0175">Coiled coil</keyword>
<evidence type="ECO:0000256" key="1">
    <source>
        <dbReference type="ARBA" id="ARBA00004120"/>
    </source>
</evidence>
<dbReference type="Pfam" id="PF14988">
    <property type="entry name" value="DUF4515"/>
    <property type="match status" value="1"/>
</dbReference>